<accession>A0A7S2EDG3</accession>
<organism evidence="1">
    <name type="scientific">Trieres chinensis</name>
    <name type="common">Marine centric diatom</name>
    <name type="synonym">Odontella sinensis</name>
    <dbReference type="NCBI Taxonomy" id="1514140"/>
    <lineage>
        <taxon>Eukaryota</taxon>
        <taxon>Sar</taxon>
        <taxon>Stramenopiles</taxon>
        <taxon>Ochrophyta</taxon>
        <taxon>Bacillariophyta</taxon>
        <taxon>Mediophyceae</taxon>
        <taxon>Biddulphiophycidae</taxon>
        <taxon>Eupodiscales</taxon>
        <taxon>Parodontellaceae</taxon>
        <taxon>Trieres</taxon>
    </lineage>
</organism>
<evidence type="ECO:0000313" key="1">
    <source>
        <dbReference type="EMBL" id="CAD9329083.1"/>
    </source>
</evidence>
<name>A0A7S2EDG3_TRICV</name>
<gene>
    <name evidence="1" type="ORF">OSIN01602_LOCUS4993</name>
</gene>
<proteinExistence type="predicted"/>
<dbReference type="AlphaFoldDB" id="A0A7S2EDG3"/>
<sequence length="108" mass="11355">MIVLPLYLWTKGLPAPSPSTISGMVVAAADVPPESMHPVLHPAPVLVGVVPGVVEAVSGLVERMGDDVEGTGEDVTAVLDLVPHYYRFGFARVWVSLGRGRVGLGLEL</sequence>
<reference evidence="1" key="1">
    <citation type="submission" date="2021-01" db="EMBL/GenBank/DDBJ databases">
        <authorList>
            <person name="Corre E."/>
            <person name="Pelletier E."/>
            <person name="Niang G."/>
            <person name="Scheremetjew M."/>
            <person name="Finn R."/>
            <person name="Kale V."/>
            <person name="Holt S."/>
            <person name="Cochrane G."/>
            <person name="Meng A."/>
            <person name="Brown T."/>
            <person name="Cohen L."/>
        </authorList>
    </citation>
    <scope>NUCLEOTIDE SEQUENCE</scope>
    <source>
        <strain evidence="1">Grunow 1884</strain>
    </source>
</reference>
<dbReference type="EMBL" id="HBGO01009084">
    <property type="protein sequence ID" value="CAD9329083.1"/>
    <property type="molecule type" value="Transcribed_RNA"/>
</dbReference>
<protein>
    <submittedName>
        <fullName evidence="1">Uncharacterized protein</fullName>
    </submittedName>
</protein>